<feature type="compositionally biased region" description="Low complexity" evidence="1">
    <location>
        <begin position="363"/>
        <end position="378"/>
    </location>
</feature>
<feature type="compositionally biased region" description="Basic residues" evidence="1">
    <location>
        <begin position="651"/>
        <end position="660"/>
    </location>
</feature>
<reference evidence="2" key="1">
    <citation type="journal article" date="2020" name="New Phytol.">
        <title>Comparative genomics reveals dynamic genome evolution in host specialist ectomycorrhizal fungi.</title>
        <authorList>
            <person name="Lofgren L.A."/>
            <person name="Nguyen N.H."/>
            <person name="Vilgalys R."/>
            <person name="Ruytinx J."/>
            <person name="Liao H.L."/>
            <person name="Branco S."/>
            <person name="Kuo A."/>
            <person name="LaButti K."/>
            <person name="Lipzen A."/>
            <person name="Andreopoulos W."/>
            <person name="Pangilinan J."/>
            <person name="Riley R."/>
            <person name="Hundley H."/>
            <person name="Na H."/>
            <person name="Barry K."/>
            <person name="Grigoriev I.V."/>
            <person name="Stajich J.E."/>
            <person name="Kennedy P.G."/>
        </authorList>
    </citation>
    <scope>NUCLEOTIDE SEQUENCE</scope>
    <source>
        <strain evidence="2">FC203</strain>
    </source>
</reference>
<feature type="region of interest" description="Disordered" evidence="1">
    <location>
        <begin position="311"/>
        <end position="343"/>
    </location>
</feature>
<dbReference type="EMBL" id="JABBWK010000037">
    <property type="protein sequence ID" value="KAG1898664.1"/>
    <property type="molecule type" value="Genomic_DNA"/>
</dbReference>
<sequence>MLGRTDHDDLPETIGSKTEDIGDIFLQHLETLGPHIFRLVVHYKEAVRERQRMRLYTTYWEAEENTRRGTLLHLLYQDAQNEFVRSEQQSQTLLNMALEKHSPAAIASDTKFLAAVCDRNKASLHRTDTQLDVIKDHINRSQLFRSSVDGDSVQKSDAAGDCVAKIMYIVRTILHVLAFIWQCRLVNIGFFTSIRFINRYSLQFAHIITLVNCHLRRMTISTMIISSTTPTTSMPPSMIGIAGASLQPGDGHNGLGYRTDGLVMQQRPPSELGFGRGYSQPSLTKNEDALLPPGNQEYPPREVIFSAQDTVTASSNQRGAKKRSTTTFRPYQYPPPKKSRTVERSERFRFAVPGVGVAAINGSSPQPTTTSVTQPTLLPTGTDREQVVKLQLEISATAEYNQEAFGKKWAASNWKTLYLSLSEPCRFIMLTCKKHARAGVQRGFNLRPPPQSTTSEPDHQAAEVEDLLDSATFPPKYVFGKDETGALHFLENHVVWDVLLNTVRELKLYEYVTSLKSLFCTSAAAVKCALRELRTGKLVEIPFSGIEFKSLHDSLEDYIDKEPVDYIICAIFRSFGKRWSSFKVVTQVIYSVTSQSFGTHVDDTHSSRPPSVMTYATPTLASLQRQGSSSRLSGASSPASSQASHHGLVTRSRRNGRRTKVTHKLLAPRYLGQVPVARQPLCRGPFLHFIARKFATSGSVSACQSRIARAKGELITSDADFKEQYHSREEDRAPTRTRVEPSKSTITFCHP</sequence>
<feature type="compositionally biased region" description="Basic and acidic residues" evidence="1">
    <location>
        <begin position="725"/>
        <end position="741"/>
    </location>
</feature>
<feature type="compositionally biased region" description="Low complexity" evidence="1">
    <location>
        <begin position="626"/>
        <end position="644"/>
    </location>
</feature>
<dbReference type="AlphaFoldDB" id="A0AAD4HKD0"/>
<dbReference type="Proteomes" id="UP001195769">
    <property type="component" value="Unassembled WGS sequence"/>
</dbReference>
<dbReference type="GeneID" id="64671426"/>
<evidence type="ECO:0000313" key="3">
    <source>
        <dbReference type="Proteomes" id="UP001195769"/>
    </source>
</evidence>
<feature type="compositionally biased region" description="Polar residues" evidence="1">
    <location>
        <begin position="742"/>
        <end position="751"/>
    </location>
</feature>
<evidence type="ECO:0000313" key="2">
    <source>
        <dbReference type="EMBL" id="KAG1898664.1"/>
    </source>
</evidence>
<feature type="region of interest" description="Disordered" evidence="1">
    <location>
        <begin position="359"/>
        <end position="378"/>
    </location>
</feature>
<organism evidence="2 3">
    <name type="scientific">Suillus fuscotomentosus</name>
    <dbReference type="NCBI Taxonomy" id="1912939"/>
    <lineage>
        <taxon>Eukaryota</taxon>
        <taxon>Fungi</taxon>
        <taxon>Dikarya</taxon>
        <taxon>Basidiomycota</taxon>
        <taxon>Agaricomycotina</taxon>
        <taxon>Agaricomycetes</taxon>
        <taxon>Agaricomycetidae</taxon>
        <taxon>Boletales</taxon>
        <taxon>Suillineae</taxon>
        <taxon>Suillaceae</taxon>
        <taxon>Suillus</taxon>
    </lineage>
</organism>
<evidence type="ECO:0000256" key="1">
    <source>
        <dbReference type="SAM" id="MobiDB-lite"/>
    </source>
</evidence>
<feature type="region of interest" description="Disordered" evidence="1">
    <location>
        <begin position="725"/>
        <end position="751"/>
    </location>
</feature>
<comment type="caution">
    <text evidence="2">The sequence shown here is derived from an EMBL/GenBank/DDBJ whole genome shotgun (WGS) entry which is preliminary data.</text>
</comment>
<name>A0AAD4HKD0_9AGAM</name>
<protein>
    <submittedName>
        <fullName evidence="2">Uncharacterized protein</fullName>
    </submittedName>
</protein>
<proteinExistence type="predicted"/>
<dbReference type="RefSeq" id="XP_041224240.1">
    <property type="nucleotide sequence ID" value="XM_041377128.1"/>
</dbReference>
<feature type="region of interest" description="Disordered" evidence="1">
    <location>
        <begin position="626"/>
        <end position="660"/>
    </location>
</feature>
<gene>
    <name evidence="2" type="ORF">F5891DRAFT_981577</name>
</gene>
<accession>A0AAD4HKD0</accession>
<keyword evidence="3" id="KW-1185">Reference proteome</keyword>